<dbReference type="PANTHER" id="PTHR24351">
    <property type="entry name" value="RIBOSOMAL PROTEIN S6 KINASE"/>
    <property type="match status" value="1"/>
</dbReference>
<gene>
    <name evidence="8" type="primary">LOC121393538</name>
</gene>
<evidence type="ECO:0000256" key="4">
    <source>
        <dbReference type="ARBA" id="ARBA00022777"/>
    </source>
</evidence>
<keyword evidence="1" id="KW-0723">Serine/threonine-protein kinase</keyword>
<accession>A0A8J1KLV1</accession>
<evidence type="ECO:0000256" key="5">
    <source>
        <dbReference type="ARBA" id="ARBA00022840"/>
    </source>
</evidence>
<name>A0A8J1KLV1_XENLA</name>
<evidence type="ECO:0000256" key="3">
    <source>
        <dbReference type="ARBA" id="ARBA00022741"/>
    </source>
</evidence>
<dbReference type="SMART" id="SM00220">
    <property type="entry name" value="S_TKc"/>
    <property type="match status" value="1"/>
</dbReference>
<evidence type="ECO:0000313" key="8">
    <source>
        <dbReference type="RefSeq" id="XP_041418302.1"/>
    </source>
</evidence>
<dbReference type="Gene3D" id="1.10.510.10">
    <property type="entry name" value="Transferase(Phosphotransferase) domain 1"/>
    <property type="match status" value="1"/>
</dbReference>
<dbReference type="GO" id="GO:0004674">
    <property type="term" value="F:protein serine/threonine kinase activity"/>
    <property type="evidence" value="ECO:0007669"/>
    <property type="project" value="UniProtKB-KW"/>
</dbReference>
<dbReference type="AlphaFoldDB" id="A0A8J1KLV1"/>
<dbReference type="GO" id="GO:0005524">
    <property type="term" value="F:ATP binding"/>
    <property type="evidence" value="ECO:0007669"/>
    <property type="project" value="UniProtKB-KW"/>
</dbReference>
<dbReference type="PROSITE" id="PS50011">
    <property type="entry name" value="PROTEIN_KINASE_DOM"/>
    <property type="match status" value="1"/>
</dbReference>
<keyword evidence="7" id="KW-1185">Reference proteome</keyword>
<dbReference type="InterPro" id="IPR011009">
    <property type="entry name" value="Kinase-like_dom_sf"/>
</dbReference>
<evidence type="ECO:0000313" key="7">
    <source>
        <dbReference type="Proteomes" id="UP000186698"/>
    </source>
</evidence>
<dbReference type="Pfam" id="PF00069">
    <property type="entry name" value="Pkinase"/>
    <property type="match status" value="1"/>
</dbReference>
<keyword evidence="3" id="KW-0547">Nucleotide-binding</keyword>
<protein>
    <submittedName>
        <fullName evidence="8">Protein kinase C delta type-like</fullName>
    </submittedName>
</protein>
<keyword evidence="2" id="KW-0808">Transferase</keyword>
<sequence length="106" mass="12186">MLASLPNRKKPVAIKILKKENIKLKERYETEVKVMKLAWKCPFLCNIHAAFQTQLHAFIVMEYASGGSLQDLLNNRGYLDMDSVLYYAAEMVCGLQFLHSEGIIHR</sequence>
<dbReference type="Proteomes" id="UP000186698">
    <property type="component" value="Chromosome 5L"/>
</dbReference>
<feature type="domain" description="Protein kinase" evidence="6">
    <location>
        <begin position="1"/>
        <end position="106"/>
    </location>
</feature>
<keyword evidence="5" id="KW-0067">ATP-binding</keyword>
<dbReference type="GeneID" id="121393538"/>
<keyword evidence="4" id="KW-0418">Kinase</keyword>
<dbReference type="RefSeq" id="XP_041418302.1">
    <property type="nucleotide sequence ID" value="XM_041562368.1"/>
</dbReference>
<organism evidence="7 8">
    <name type="scientific">Xenopus laevis</name>
    <name type="common">African clawed frog</name>
    <dbReference type="NCBI Taxonomy" id="8355"/>
    <lineage>
        <taxon>Eukaryota</taxon>
        <taxon>Metazoa</taxon>
        <taxon>Chordata</taxon>
        <taxon>Craniata</taxon>
        <taxon>Vertebrata</taxon>
        <taxon>Euteleostomi</taxon>
        <taxon>Amphibia</taxon>
        <taxon>Batrachia</taxon>
        <taxon>Anura</taxon>
        <taxon>Pipoidea</taxon>
        <taxon>Pipidae</taxon>
        <taxon>Xenopodinae</taxon>
        <taxon>Xenopus</taxon>
        <taxon>Xenopus</taxon>
    </lineage>
</organism>
<evidence type="ECO:0000259" key="6">
    <source>
        <dbReference type="PROSITE" id="PS50011"/>
    </source>
</evidence>
<reference evidence="8" key="1">
    <citation type="submission" date="2025-08" db="UniProtKB">
        <authorList>
            <consortium name="RefSeq"/>
        </authorList>
    </citation>
    <scope>IDENTIFICATION</scope>
    <source>
        <strain evidence="8">J_2021</strain>
        <tissue evidence="8">Erythrocytes</tissue>
    </source>
</reference>
<dbReference type="KEGG" id="xla:121393538"/>
<dbReference type="InterPro" id="IPR000719">
    <property type="entry name" value="Prot_kinase_dom"/>
</dbReference>
<evidence type="ECO:0000256" key="1">
    <source>
        <dbReference type="ARBA" id="ARBA00022527"/>
    </source>
</evidence>
<dbReference type="Gene3D" id="3.30.200.20">
    <property type="entry name" value="Phosphorylase Kinase, domain 1"/>
    <property type="match status" value="1"/>
</dbReference>
<proteinExistence type="predicted"/>
<dbReference type="SUPFAM" id="SSF56112">
    <property type="entry name" value="Protein kinase-like (PK-like)"/>
    <property type="match status" value="1"/>
</dbReference>
<evidence type="ECO:0000256" key="2">
    <source>
        <dbReference type="ARBA" id="ARBA00022679"/>
    </source>
</evidence>
<dbReference type="OrthoDB" id="341578at2759"/>